<keyword evidence="1" id="KW-0472">Membrane</keyword>
<dbReference type="EMBL" id="RCHR01000006">
    <property type="protein sequence ID" value="RLL41993.1"/>
    <property type="molecule type" value="Genomic_DNA"/>
</dbReference>
<comment type="caution">
    <text evidence="2">The sequence shown here is derived from an EMBL/GenBank/DDBJ whole genome shotgun (WGS) entry which is preliminary data.</text>
</comment>
<evidence type="ECO:0000313" key="2">
    <source>
        <dbReference type="EMBL" id="RLL41993.1"/>
    </source>
</evidence>
<accession>A0A498D2T3</accession>
<evidence type="ECO:0000313" key="3">
    <source>
        <dbReference type="Proteomes" id="UP000270219"/>
    </source>
</evidence>
<dbReference type="AlphaFoldDB" id="A0A498D2T3"/>
<protein>
    <submittedName>
        <fullName evidence="2">Uncharacterized protein</fullName>
    </submittedName>
</protein>
<dbReference type="Proteomes" id="UP000270219">
    <property type="component" value="Unassembled WGS sequence"/>
</dbReference>
<gene>
    <name evidence="2" type="ORF">D8M04_15505</name>
</gene>
<dbReference type="OrthoDB" id="2720798at2"/>
<keyword evidence="1" id="KW-1133">Transmembrane helix</keyword>
<feature type="transmembrane region" description="Helical" evidence="1">
    <location>
        <begin position="6"/>
        <end position="23"/>
    </location>
</feature>
<evidence type="ECO:0000256" key="1">
    <source>
        <dbReference type="SAM" id="Phobius"/>
    </source>
</evidence>
<reference evidence="2 3" key="1">
    <citation type="submission" date="2018-10" db="EMBL/GenBank/DDBJ databases">
        <title>Oceanobacillus sp. YLB-02 draft genome.</title>
        <authorList>
            <person name="Yu L."/>
        </authorList>
    </citation>
    <scope>NUCLEOTIDE SEQUENCE [LARGE SCALE GENOMIC DNA]</scope>
    <source>
        <strain evidence="2 3">YLB-02</strain>
    </source>
</reference>
<keyword evidence="3" id="KW-1185">Reference proteome</keyword>
<feature type="transmembrane region" description="Helical" evidence="1">
    <location>
        <begin position="35"/>
        <end position="54"/>
    </location>
</feature>
<proteinExistence type="predicted"/>
<sequence length="227" mass="25837">MSSFNLVPIIILIAVLLIISSIVGRLNNSGKKVRWFFFGYLSLLVLSAIVYFLLPMEETQVGQMSTHEEFLEEMDEFYQKLNTGELDEIDPSYVLERWEFAFDGDALSIELGNQEDLNAVPIEVVAVEELQQEVIATYYQNSSHLLGISIAEYLSLPSIDLKHTTLEIIEPAPNELYFSSFKSTFPFRQYSGEKLMPDDIGYSSEIIIIQVPEGVSIEADEQIYVRE</sequence>
<organism evidence="2 3">
    <name type="scientific">Oceanobacillus piezotolerans</name>
    <dbReference type="NCBI Taxonomy" id="2448030"/>
    <lineage>
        <taxon>Bacteria</taxon>
        <taxon>Bacillati</taxon>
        <taxon>Bacillota</taxon>
        <taxon>Bacilli</taxon>
        <taxon>Bacillales</taxon>
        <taxon>Bacillaceae</taxon>
        <taxon>Oceanobacillus</taxon>
    </lineage>
</organism>
<keyword evidence="1" id="KW-0812">Transmembrane</keyword>
<dbReference type="RefSeq" id="WP_121524332.1">
    <property type="nucleotide sequence ID" value="NZ_RCHR01000006.1"/>
</dbReference>
<name>A0A498D2T3_9BACI</name>